<comment type="caution">
    <text evidence="6">The sequence shown here is derived from an EMBL/GenBank/DDBJ whole genome shotgun (WGS) entry which is preliminary data.</text>
</comment>
<organism evidence="6 7">
    <name type="scientific">Bifidobacterium erythrocebi</name>
    <dbReference type="NCBI Taxonomy" id="2675325"/>
    <lineage>
        <taxon>Bacteria</taxon>
        <taxon>Bacillati</taxon>
        <taxon>Actinomycetota</taxon>
        <taxon>Actinomycetes</taxon>
        <taxon>Bifidobacteriales</taxon>
        <taxon>Bifidobacteriaceae</taxon>
        <taxon>Bifidobacterium</taxon>
    </lineage>
</organism>
<dbReference type="AlphaFoldDB" id="A0A7Y0HU64"/>
<dbReference type="PANTHER" id="PTHR30258">
    <property type="entry name" value="TYPE II SECRETION SYSTEM PROTEIN GSPE-RELATED"/>
    <property type="match status" value="1"/>
</dbReference>
<evidence type="ECO:0000256" key="2">
    <source>
        <dbReference type="ARBA" id="ARBA00022741"/>
    </source>
</evidence>
<dbReference type="Proteomes" id="UP000529710">
    <property type="component" value="Unassembled WGS sequence"/>
</dbReference>
<feature type="region of interest" description="Disordered" evidence="4">
    <location>
        <begin position="20"/>
        <end position="72"/>
    </location>
</feature>
<feature type="compositionally biased region" description="Basic and acidic residues" evidence="4">
    <location>
        <begin position="20"/>
        <end position="29"/>
    </location>
</feature>
<gene>
    <name evidence="6" type="ORF">G1C98_0557</name>
</gene>
<dbReference type="EMBL" id="JAAIIF010000006">
    <property type="protein sequence ID" value="NMM95821.1"/>
    <property type="molecule type" value="Genomic_DNA"/>
</dbReference>
<name>A0A7Y0HU64_9BIFI</name>
<dbReference type="SUPFAM" id="SSF160246">
    <property type="entry name" value="EspE N-terminal domain-like"/>
    <property type="match status" value="1"/>
</dbReference>
<evidence type="ECO:0000256" key="4">
    <source>
        <dbReference type="SAM" id="MobiDB-lite"/>
    </source>
</evidence>
<dbReference type="PROSITE" id="PS00662">
    <property type="entry name" value="T2SP_E"/>
    <property type="match status" value="1"/>
</dbReference>
<dbReference type="Gene3D" id="3.30.450.90">
    <property type="match status" value="1"/>
</dbReference>
<comment type="similarity">
    <text evidence="1">Belongs to the GSP E family.</text>
</comment>
<dbReference type="PANTHER" id="PTHR30258:SF1">
    <property type="entry name" value="PROTEIN TRANSPORT PROTEIN HOFB HOMOLOG"/>
    <property type="match status" value="1"/>
</dbReference>
<keyword evidence="3" id="KW-0067">ATP-binding</keyword>
<dbReference type="GO" id="GO:0016887">
    <property type="term" value="F:ATP hydrolysis activity"/>
    <property type="evidence" value="ECO:0007669"/>
    <property type="project" value="TreeGrafter"/>
</dbReference>
<dbReference type="FunFam" id="3.30.300.160:FF:000002">
    <property type="entry name" value="Type II secretion system protein E"/>
    <property type="match status" value="1"/>
</dbReference>
<proteinExistence type="inferred from homology"/>
<dbReference type="GO" id="GO:0005524">
    <property type="term" value="F:ATP binding"/>
    <property type="evidence" value="ECO:0007669"/>
    <property type="project" value="UniProtKB-KW"/>
</dbReference>
<reference evidence="6 7" key="1">
    <citation type="submission" date="2020-02" db="EMBL/GenBank/DDBJ databases">
        <title>Characterization of phylogenetic diversity of novel bifidobacterial species isolated in Czech ZOOs.</title>
        <authorList>
            <person name="Lugli G.A."/>
            <person name="Vera N.B."/>
            <person name="Ventura M."/>
        </authorList>
    </citation>
    <scope>NUCLEOTIDE SEQUENCE [LARGE SCALE GENOMIC DNA]</scope>
    <source>
        <strain evidence="6 7">DSM 109960</strain>
    </source>
</reference>
<dbReference type="InterPro" id="IPR001482">
    <property type="entry name" value="T2SS/T4SS_dom"/>
</dbReference>
<evidence type="ECO:0000313" key="6">
    <source>
        <dbReference type="EMBL" id="NMM95821.1"/>
    </source>
</evidence>
<dbReference type="Gene3D" id="3.30.300.160">
    <property type="entry name" value="Type II secretion system, protein E, N-terminal domain"/>
    <property type="match status" value="1"/>
</dbReference>
<dbReference type="FunFam" id="3.30.450.90:FF:000001">
    <property type="entry name" value="Type II secretion system ATPase GspE"/>
    <property type="match status" value="1"/>
</dbReference>
<sequence length="581" mass="63181">MSMSDAAGALFNFRRKNKDDGETATHIDTGDIPQVFAPAPSGAAPRHAAENMTLPEPDMPEEGATETDEETERAQALALAQSLSFPFVDLNEYQIDESVMKLVPDELCRRNNLLPLSIINGRLTVAMADPKNFAAVDDISAITGMPVIAMVAMPSQVQESINRYLRANAELDEISHEVAVTAKKEVDLEADDAEASSPVARFVTLLINQAIDDHCSDIHIEPQEDGLLVRYRIDGVLHVFQRAPRAMTAGVISRIKVMSDMDIGERRKPQDGRITVKHNGEKIDLRVAALPTVWGEKIVMRILSTPAGNLKVEDLNFSKRNFEVYSKAYSRPYGMVLVTGPTGSGKSTTLYATLGDVAKPEINIITVEDPVEFRMKGINQVQVNNKAGMTFAAALRSILRADPDVVLIGEIRDAETANIAIEASLTGHLVLSTLHTNDAPSAVTRLTEMGVEPFLVSSSLAAVMAQRLARRLCRKCCKADQATPVELKMMGVPYKPGDPLPTVYRPVGCRECSNTGYRGRVAIQQVMGVDAKMEDMIAKGATSLDIQAAAEAAGMTSLREDGWQKVLEGITSVEEVLRVTV</sequence>
<evidence type="ECO:0000256" key="1">
    <source>
        <dbReference type="ARBA" id="ARBA00006611"/>
    </source>
</evidence>
<dbReference type="InterPro" id="IPR037257">
    <property type="entry name" value="T2SS_E_N_sf"/>
</dbReference>
<dbReference type="SMART" id="SM00382">
    <property type="entry name" value="AAA"/>
    <property type="match status" value="1"/>
</dbReference>
<keyword evidence="7" id="KW-1185">Reference proteome</keyword>
<feature type="compositionally biased region" description="Acidic residues" evidence="4">
    <location>
        <begin position="58"/>
        <end position="71"/>
    </location>
</feature>
<evidence type="ECO:0000256" key="3">
    <source>
        <dbReference type="ARBA" id="ARBA00022840"/>
    </source>
</evidence>
<keyword evidence="2" id="KW-0547">Nucleotide-binding</keyword>
<evidence type="ECO:0000313" key="7">
    <source>
        <dbReference type="Proteomes" id="UP000529710"/>
    </source>
</evidence>
<dbReference type="CDD" id="cd01129">
    <property type="entry name" value="PulE-GspE-like"/>
    <property type="match status" value="1"/>
</dbReference>
<dbReference type="Pfam" id="PF05157">
    <property type="entry name" value="MshEN"/>
    <property type="match status" value="1"/>
</dbReference>
<dbReference type="InterPro" id="IPR027417">
    <property type="entry name" value="P-loop_NTPase"/>
</dbReference>
<dbReference type="Gene3D" id="3.40.50.300">
    <property type="entry name" value="P-loop containing nucleotide triphosphate hydrolases"/>
    <property type="match status" value="1"/>
</dbReference>
<dbReference type="Pfam" id="PF00437">
    <property type="entry name" value="T2SSE"/>
    <property type="match status" value="1"/>
</dbReference>
<dbReference type="GO" id="GO:0005886">
    <property type="term" value="C:plasma membrane"/>
    <property type="evidence" value="ECO:0007669"/>
    <property type="project" value="TreeGrafter"/>
</dbReference>
<protein>
    <submittedName>
        <fullName evidence="6">Type II secretion system protein E</fullName>
    </submittedName>
</protein>
<evidence type="ECO:0000259" key="5">
    <source>
        <dbReference type="PROSITE" id="PS00662"/>
    </source>
</evidence>
<dbReference type="InterPro" id="IPR007831">
    <property type="entry name" value="T2SS_GspE_N"/>
</dbReference>
<dbReference type="FunFam" id="3.40.50.300:FF:000398">
    <property type="entry name" value="Type IV pilus assembly ATPase PilB"/>
    <property type="match status" value="1"/>
</dbReference>
<accession>A0A7Y0HU64</accession>
<dbReference type="SUPFAM" id="SSF52540">
    <property type="entry name" value="P-loop containing nucleoside triphosphate hydrolases"/>
    <property type="match status" value="1"/>
</dbReference>
<dbReference type="InterPro" id="IPR003593">
    <property type="entry name" value="AAA+_ATPase"/>
</dbReference>
<feature type="domain" description="Bacterial type II secretion system protein E" evidence="5">
    <location>
        <begin position="399"/>
        <end position="413"/>
    </location>
</feature>